<evidence type="ECO:0000313" key="5">
    <source>
        <dbReference type="EMBL" id="CZR65898.1"/>
    </source>
</evidence>
<keyword evidence="3" id="KW-0732">Signal</keyword>
<evidence type="ECO:0000259" key="4">
    <source>
        <dbReference type="Pfam" id="PF17107"/>
    </source>
</evidence>
<dbReference type="InterPro" id="IPR031352">
    <property type="entry name" value="SesA"/>
</dbReference>
<gene>
    <name evidence="5" type="ORF">PAC_15798</name>
</gene>
<dbReference type="InterPro" id="IPR036770">
    <property type="entry name" value="Ankyrin_rpt-contain_sf"/>
</dbReference>
<name>A0A1L7XLK5_9HELO</name>
<proteinExistence type="predicted"/>
<keyword evidence="2" id="KW-0812">Transmembrane</keyword>
<organism evidence="5 6">
    <name type="scientific">Phialocephala subalpina</name>
    <dbReference type="NCBI Taxonomy" id="576137"/>
    <lineage>
        <taxon>Eukaryota</taxon>
        <taxon>Fungi</taxon>
        <taxon>Dikarya</taxon>
        <taxon>Ascomycota</taxon>
        <taxon>Pezizomycotina</taxon>
        <taxon>Leotiomycetes</taxon>
        <taxon>Helotiales</taxon>
        <taxon>Mollisiaceae</taxon>
        <taxon>Phialocephala</taxon>
        <taxon>Phialocephala fortinii species complex</taxon>
    </lineage>
</organism>
<dbReference type="Gene3D" id="1.25.40.20">
    <property type="entry name" value="Ankyrin repeat-containing domain"/>
    <property type="match status" value="1"/>
</dbReference>
<keyword evidence="2" id="KW-1133">Transmembrane helix</keyword>
<dbReference type="EMBL" id="FJOG01000033">
    <property type="protein sequence ID" value="CZR65898.1"/>
    <property type="molecule type" value="Genomic_DNA"/>
</dbReference>
<feature type="domain" description="NACHT-NTPase and P-loop NTPases N-terminal" evidence="4">
    <location>
        <begin position="16"/>
        <end position="135"/>
    </location>
</feature>
<dbReference type="Proteomes" id="UP000184330">
    <property type="component" value="Unassembled WGS sequence"/>
</dbReference>
<feature type="transmembrane region" description="Helical" evidence="2">
    <location>
        <begin position="647"/>
        <end position="667"/>
    </location>
</feature>
<evidence type="ECO:0000256" key="2">
    <source>
        <dbReference type="SAM" id="Phobius"/>
    </source>
</evidence>
<dbReference type="Pfam" id="PF17107">
    <property type="entry name" value="SesA"/>
    <property type="match status" value="1"/>
</dbReference>
<keyword evidence="2" id="KW-0472">Membrane</keyword>
<reference evidence="5 6" key="1">
    <citation type="submission" date="2016-03" db="EMBL/GenBank/DDBJ databases">
        <authorList>
            <person name="Ploux O."/>
        </authorList>
    </citation>
    <scope>NUCLEOTIDE SEQUENCE [LARGE SCALE GENOMIC DNA]</scope>
    <source>
        <strain evidence="5 6">UAMH 11012</strain>
    </source>
</reference>
<dbReference type="OrthoDB" id="3200163at2759"/>
<dbReference type="SUPFAM" id="SSF48403">
    <property type="entry name" value="Ankyrin repeat"/>
    <property type="match status" value="1"/>
</dbReference>
<protein>
    <recommendedName>
        <fullName evidence="4">NACHT-NTPase and P-loop NTPases N-terminal domain-containing protein</fullName>
    </recommendedName>
</protein>
<feature type="compositionally biased region" description="Polar residues" evidence="1">
    <location>
        <begin position="191"/>
        <end position="200"/>
    </location>
</feature>
<feature type="signal peptide" evidence="3">
    <location>
        <begin position="1"/>
        <end position="18"/>
    </location>
</feature>
<feature type="region of interest" description="Disordered" evidence="1">
    <location>
        <begin position="168"/>
        <end position="204"/>
    </location>
</feature>
<evidence type="ECO:0000313" key="6">
    <source>
        <dbReference type="Proteomes" id="UP000184330"/>
    </source>
</evidence>
<accession>A0A1L7XLK5</accession>
<sequence length="669" mass="75775">MAETLAVVSGSFAIVSLALQLIEAAQKLHTFWNSFEDAGSDIQRIKNHLTTLHTVAATIAETCQQQPQIKCNESVLSSLLACKVSTERLSHLMRNIGKETRAGRWDRGWTKFRATLKGKTIQKFESQLYGDLMMLQLALQPFFHQIQQQNINLTHSRIDMQSSAHKIVKGTTPGSSENGASEDDAPLNLASRETSSSALSRTGRPRWTHSKRQYLCFKFDPFQAVENLLAPLGLTLSKKWRDRVRYHIFGLTYSSTAHQLYINAEHLVPSNIKRRMKIISPIAAFQLQTASLPISVTFNPIAPCKSQIFEFCLDGNIEMVKMWFKASFASPFVLNQHGENLLHKTAARYAHVELCNLLLDVGVDATAYDDRLLTPLDHLAAKVPMSVPYPSRVVDTIRALVERGHCQPLLPITSNAVAFYNGPEEGFAWLFSSEYGSVDLEERDSEDWTLLGDGACNFGWWTKGCSENPAVSWQCLYLLRAGANPHSKSSQGRLTPLDAFLRGCTAHQVDHAGKWLQTLSRSGIDLHKYAIEEQRLHYPEHLLEATWDERLWRWVPTKRRVVYRFGDTPDQLDIWLEDYDALSWFSHGQFDLDVFLVCSPVESEARWRKINDVDNIIELDEQEEPQSLLLSSTSNPLGFPSLLSARWIQLLVLSLVLNYFFHIMLVGSK</sequence>
<evidence type="ECO:0000256" key="1">
    <source>
        <dbReference type="SAM" id="MobiDB-lite"/>
    </source>
</evidence>
<keyword evidence="6" id="KW-1185">Reference proteome</keyword>
<evidence type="ECO:0000256" key="3">
    <source>
        <dbReference type="SAM" id="SignalP"/>
    </source>
</evidence>
<dbReference type="AlphaFoldDB" id="A0A1L7XLK5"/>
<feature type="chain" id="PRO_5009875295" description="NACHT-NTPase and P-loop NTPases N-terminal domain-containing protein" evidence="3">
    <location>
        <begin position="19"/>
        <end position="669"/>
    </location>
</feature>